<keyword evidence="1" id="KW-1133">Transmembrane helix</keyword>
<organism evidence="2 3">
    <name type="scientific">Panagrellus redivivus</name>
    <name type="common">Microworm</name>
    <dbReference type="NCBI Taxonomy" id="6233"/>
    <lineage>
        <taxon>Eukaryota</taxon>
        <taxon>Metazoa</taxon>
        <taxon>Ecdysozoa</taxon>
        <taxon>Nematoda</taxon>
        <taxon>Chromadorea</taxon>
        <taxon>Rhabditida</taxon>
        <taxon>Tylenchina</taxon>
        <taxon>Panagrolaimomorpha</taxon>
        <taxon>Panagrolaimoidea</taxon>
        <taxon>Panagrolaimidae</taxon>
        <taxon>Panagrellus</taxon>
    </lineage>
</organism>
<keyword evidence="2" id="KW-1185">Reference proteome</keyword>
<dbReference type="WBParaSite" id="Pan_g14109.t2">
    <property type="protein sequence ID" value="Pan_g14109.t2"/>
    <property type="gene ID" value="Pan_g14109"/>
</dbReference>
<dbReference type="AlphaFoldDB" id="A0A7E4UXS4"/>
<evidence type="ECO:0000313" key="2">
    <source>
        <dbReference type="Proteomes" id="UP000492821"/>
    </source>
</evidence>
<protein>
    <submittedName>
        <fullName evidence="3">Vesicular, overexpressed in cancer, prosurvival protein 1</fullName>
    </submittedName>
</protein>
<dbReference type="Proteomes" id="UP000492821">
    <property type="component" value="Unassembled WGS sequence"/>
</dbReference>
<reference evidence="3" key="2">
    <citation type="submission" date="2020-10" db="UniProtKB">
        <authorList>
            <consortium name="WormBaseParasite"/>
        </authorList>
    </citation>
    <scope>IDENTIFICATION</scope>
</reference>
<keyword evidence="1" id="KW-0472">Membrane</keyword>
<keyword evidence="1" id="KW-0812">Transmembrane</keyword>
<feature type="transmembrane region" description="Helical" evidence="1">
    <location>
        <begin position="15"/>
        <end position="39"/>
    </location>
</feature>
<name>A0A7E4UXS4_PANRE</name>
<evidence type="ECO:0000313" key="3">
    <source>
        <dbReference type="WBParaSite" id="Pan_g14109.t2"/>
    </source>
</evidence>
<sequence>MCYGGYCGGYGGGAWGWWFFFFFLIPIIFIILLVIILCFRGVCMMPYRRKTITTIPGPAVPQGPVLPTYTVATSHTYHHHNPPDYYPNNSPPSDYTLATSNTVQQQSETRGPYVSQALFPISERDEKAFHITTLERR</sequence>
<reference evidence="2" key="1">
    <citation type="journal article" date="2013" name="Genetics">
        <title>The draft genome and transcriptome of Panagrellus redivivus are shaped by the harsh demands of a free-living lifestyle.</title>
        <authorList>
            <person name="Srinivasan J."/>
            <person name="Dillman A.R."/>
            <person name="Macchietto M.G."/>
            <person name="Heikkinen L."/>
            <person name="Lakso M."/>
            <person name="Fracchia K.M."/>
            <person name="Antoshechkin I."/>
            <person name="Mortazavi A."/>
            <person name="Wong G."/>
            <person name="Sternberg P.W."/>
        </authorList>
    </citation>
    <scope>NUCLEOTIDE SEQUENCE [LARGE SCALE GENOMIC DNA]</scope>
    <source>
        <strain evidence="2">MT8872</strain>
    </source>
</reference>
<evidence type="ECO:0000256" key="1">
    <source>
        <dbReference type="SAM" id="Phobius"/>
    </source>
</evidence>
<accession>A0A7E4UXS4</accession>
<proteinExistence type="predicted"/>